<dbReference type="Proteomes" id="UP000515153">
    <property type="component" value="Unplaced"/>
</dbReference>
<reference evidence="4" key="3">
    <citation type="submission" date="2025-08" db="UniProtKB">
        <authorList>
            <consortium name="RefSeq"/>
        </authorList>
    </citation>
    <scope>IDENTIFICATION</scope>
    <source>
        <strain evidence="4">NI907</strain>
    </source>
</reference>
<dbReference type="GeneID" id="41964530"/>
<dbReference type="AlphaFoldDB" id="A0A6P8AT12"/>
<reference evidence="4" key="1">
    <citation type="journal article" date="2019" name="Mol. Biol. Evol.">
        <title>Blast fungal genomes show frequent chromosomal changes, gene gains and losses, and effector gene turnover.</title>
        <authorList>
            <person name="Gomez Luciano L.B."/>
            <person name="Jason Tsai I."/>
            <person name="Chuma I."/>
            <person name="Tosa Y."/>
            <person name="Chen Y.H."/>
            <person name="Li J.Y."/>
            <person name="Li M.Y."/>
            <person name="Jade Lu M.Y."/>
            <person name="Nakayashiki H."/>
            <person name="Li W.H."/>
        </authorList>
    </citation>
    <scope>NUCLEOTIDE SEQUENCE</scope>
    <source>
        <strain evidence="4">NI907</strain>
    </source>
</reference>
<organism evidence="3 4">
    <name type="scientific">Pyricularia grisea</name>
    <name type="common">Crabgrass-specific blast fungus</name>
    <name type="synonym">Magnaporthe grisea</name>
    <dbReference type="NCBI Taxonomy" id="148305"/>
    <lineage>
        <taxon>Eukaryota</taxon>
        <taxon>Fungi</taxon>
        <taxon>Dikarya</taxon>
        <taxon>Ascomycota</taxon>
        <taxon>Pezizomycotina</taxon>
        <taxon>Sordariomycetes</taxon>
        <taxon>Sordariomycetidae</taxon>
        <taxon>Magnaporthales</taxon>
        <taxon>Pyriculariaceae</taxon>
        <taxon>Pyricularia</taxon>
    </lineage>
</organism>
<keyword evidence="2" id="KW-0732">Signal</keyword>
<evidence type="ECO:0000313" key="4">
    <source>
        <dbReference type="RefSeq" id="XP_030978043.1"/>
    </source>
</evidence>
<feature type="signal peptide" evidence="2">
    <location>
        <begin position="1"/>
        <end position="20"/>
    </location>
</feature>
<reference evidence="4" key="2">
    <citation type="submission" date="2019-10" db="EMBL/GenBank/DDBJ databases">
        <authorList>
            <consortium name="NCBI Genome Project"/>
        </authorList>
    </citation>
    <scope>NUCLEOTIDE SEQUENCE</scope>
    <source>
        <strain evidence="4">NI907</strain>
    </source>
</reference>
<accession>A0A6P8AT12</accession>
<proteinExistence type="predicted"/>
<dbReference type="RefSeq" id="XP_030978043.1">
    <property type="nucleotide sequence ID" value="XM_031129622.1"/>
</dbReference>
<sequence length="107" mass="11781">MKFLAFSALILGLMDAGTMAYNNIGRCETSDNRCYFPDRTSSPCHSEAPCLRPGYTCTLLGSMVQCSERAFKFRDPLGSPRGSQRGAQQGVGGRARRTQGRRPKDSR</sequence>
<gene>
    <name evidence="4" type="ORF">PgNI_09640</name>
</gene>
<evidence type="ECO:0008006" key="5">
    <source>
        <dbReference type="Google" id="ProtNLM"/>
    </source>
</evidence>
<feature type="region of interest" description="Disordered" evidence="1">
    <location>
        <begin position="73"/>
        <end position="107"/>
    </location>
</feature>
<keyword evidence="3" id="KW-1185">Reference proteome</keyword>
<feature type="chain" id="PRO_5027844047" description="Antifungal protein" evidence="2">
    <location>
        <begin position="21"/>
        <end position="107"/>
    </location>
</feature>
<name>A0A6P8AT12_PYRGI</name>
<protein>
    <recommendedName>
        <fullName evidence="5">Antifungal protein</fullName>
    </recommendedName>
</protein>
<evidence type="ECO:0000256" key="2">
    <source>
        <dbReference type="SAM" id="SignalP"/>
    </source>
</evidence>
<dbReference type="KEGG" id="pgri:PgNI_09640"/>
<evidence type="ECO:0000313" key="3">
    <source>
        <dbReference type="Proteomes" id="UP000515153"/>
    </source>
</evidence>
<evidence type="ECO:0000256" key="1">
    <source>
        <dbReference type="SAM" id="MobiDB-lite"/>
    </source>
</evidence>